<dbReference type="Proteomes" id="UP000709295">
    <property type="component" value="Unassembled WGS sequence"/>
</dbReference>
<evidence type="ECO:0000313" key="2">
    <source>
        <dbReference type="EMBL" id="KAG6944383.1"/>
    </source>
</evidence>
<feature type="region of interest" description="Disordered" evidence="1">
    <location>
        <begin position="1"/>
        <end position="24"/>
    </location>
</feature>
<name>A0A8J5I748_9STRA</name>
<reference evidence="2" key="1">
    <citation type="submission" date="2021-01" db="EMBL/GenBank/DDBJ databases">
        <title>Phytophthora aleatoria, a newly-described species from Pinus radiata is distinct from Phytophthora cactorum isolates based on comparative genomics.</title>
        <authorList>
            <person name="Mcdougal R."/>
            <person name="Panda P."/>
            <person name="Williams N."/>
            <person name="Studholme D.J."/>
        </authorList>
    </citation>
    <scope>NUCLEOTIDE SEQUENCE</scope>
    <source>
        <strain evidence="2">NZFS 4037</strain>
    </source>
</reference>
<organism evidence="2 3">
    <name type="scientific">Phytophthora aleatoria</name>
    <dbReference type="NCBI Taxonomy" id="2496075"/>
    <lineage>
        <taxon>Eukaryota</taxon>
        <taxon>Sar</taxon>
        <taxon>Stramenopiles</taxon>
        <taxon>Oomycota</taxon>
        <taxon>Peronosporomycetes</taxon>
        <taxon>Peronosporales</taxon>
        <taxon>Peronosporaceae</taxon>
        <taxon>Phytophthora</taxon>
    </lineage>
</organism>
<sequence length="139" mass="15663">MGLHASNSDGEYLADSSSSHWEMEPPRDSIIRTLLDFVFPCGFVDRDSSNQRGKRPGFYFLLNDVCIFRGEENVPGADLCLVRGELSEEMIWLYGKVPYVFGYAASGYQLNFIALFHDTSDWANVKSFTVGCFNLEHAS</sequence>
<protein>
    <submittedName>
        <fullName evidence="2">Uncharacterized protein</fullName>
    </submittedName>
</protein>
<proteinExistence type="predicted"/>
<keyword evidence="3" id="KW-1185">Reference proteome</keyword>
<evidence type="ECO:0000256" key="1">
    <source>
        <dbReference type="SAM" id="MobiDB-lite"/>
    </source>
</evidence>
<evidence type="ECO:0000313" key="3">
    <source>
        <dbReference type="Proteomes" id="UP000709295"/>
    </source>
</evidence>
<feature type="compositionally biased region" description="Polar residues" evidence="1">
    <location>
        <begin position="1"/>
        <end position="20"/>
    </location>
</feature>
<dbReference type="AlphaFoldDB" id="A0A8J5I748"/>
<gene>
    <name evidence="2" type="ORF">JG688_00017108</name>
</gene>
<comment type="caution">
    <text evidence="2">The sequence shown here is derived from an EMBL/GenBank/DDBJ whole genome shotgun (WGS) entry which is preliminary data.</text>
</comment>
<accession>A0A8J5I748</accession>
<dbReference type="EMBL" id="JAENGY010002384">
    <property type="protein sequence ID" value="KAG6944383.1"/>
    <property type="molecule type" value="Genomic_DNA"/>
</dbReference>